<reference evidence="9 10" key="1">
    <citation type="submission" date="2019-06" db="EMBL/GenBank/DDBJ databases">
        <title>Genome sequence of Litorilinea aerophila BAA-2444.</title>
        <authorList>
            <person name="Maclea K.S."/>
            <person name="Maurais E.G."/>
            <person name="Iannazzi L.C."/>
        </authorList>
    </citation>
    <scope>NUCLEOTIDE SEQUENCE [LARGE SCALE GENOMIC DNA]</scope>
    <source>
        <strain evidence="9 10">ATCC BAA-2444</strain>
    </source>
</reference>
<feature type="transmembrane region" description="Helical" evidence="7">
    <location>
        <begin position="23"/>
        <end position="49"/>
    </location>
</feature>
<feature type="transmembrane region" description="Helical" evidence="7">
    <location>
        <begin position="359"/>
        <end position="379"/>
    </location>
</feature>
<evidence type="ECO:0000256" key="6">
    <source>
        <dbReference type="ARBA" id="ARBA00023136"/>
    </source>
</evidence>
<evidence type="ECO:0000313" key="10">
    <source>
        <dbReference type="Proteomes" id="UP000317371"/>
    </source>
</evidence>
<protein>
    <submittedName>
        <fullName evidence="9">Sugar ABC transporter permease</fullName>
    </submittedName>
</protein>
<organism evidence="9 10">
    <name type="scientific">Litorilinea aerophila</name>
    <dbReference type="NCBI Taxonomy" id="1204385"/>
    <lineage>
        <taxon>Bacteria</taxon>
        <taxon>Bacillati</taxon>
        <taxon>Chloroflexota</taxon>
        <taxon>Caldilineae</taxon>
        <taxon>Caldilineales</taxon>
        <taxon>Caldilineaceae</taxon>
        <taxon>Litorilinea</taxon>
    </lineage>
</organism>
<feature type="transmembrane region" description="Helical" evidence="7">
    <location>
        <begin position="148"/>
        <end position="169"/>
    </location>
</feature>
<keyword evidence="4 7" id="KW-0812">Transmembrane</keyword>
<dbReference type="InterPro" id="IPR035906">
    <property type="entry name" value="MetI-like_sf"/>
</dbReference>
<dbReference type="GO" id="GO:0005886">
    <property type="term" value="C:plasma membrane"/>
    <property type="evidence" value="ECO:0007669"/>
    <property type="project" value="UniProtKB-SubCell"/>
</dbReference>
<keyword evidence="2 7" id="KW-0813">Transport</keyword>
<evidence type="ECO:0000256" key="4">
    <source>
        <dbReference type="ARBA" id="ARBA00022692"/>
    </source>
</evidence>
<dbReference type="Gene3D" id="1.10.3720.10">
    <property type="entry name" value="MetI-like"/>
    <property type="match status" value="2"/>
</dbReference>
<evidence type="ECO:0000313" key="9">
    <source>
        <dbReference type="EMBL" id="TQE94679.1"/>
    </source>
</evidence>
<feature type="transmembrane region" description="Helical" evidence="7">
    <location>
        <begin position="107"/>
        <end position="128"/>
    </location>
</feature>
<dbReference type="PANTHER" id="PTHR30193:SF37">
    <property type="entry name" value="INNER MEMBRANE ABC TRANSPORTER PERMEASE PROTEIN YCJO"/>
    <property type="match status" value="1"/>
</dbReference>
<dbReference type="GO" id="GO:0055085">
    <property type="term" value="P:transmembrane transport"/>
    <property type="evidence" value="ECO:0007669"/>
    <property type="project" value="InterPro"/>
</dbReference>
<feature type="transmembrane region" description="Helical" evidence="7">
    <location>
        <begin position="299"/>
        <end position="321"/>
    </location>
</feature>
<dbReference type="CDD" id="cd06261">
    <property type="entry name" value="TM_PBP2"/>
    <property type="match status" value="1"/>
</dbReference>
<dbReference type="InterPro" id="IPR051393">
    <property type="entry name" value="ABC_transporter_permease"/>
</dbReference>
<gene>
    <name evidence="9" type="ORF">FKZ61_15575</name>
</gene>
<dbReference type="PROSITE" id="PS50928">
    <property type="entry name" value="ABC_TM1"/>
    <property type="match status" value="1"/>
</dbReference>
<dbReference type="Pfam" id="PF00528">
    <property type="entry name" value="BPD_transp_1"/>
    <property type="match status" value="1"/>
</dbReference>
<feature type="transmembrane region" description="Helical" evidence="7">
    <location>
        <begin position="253"/>
        <end position="278"/>
    </location>
</feature>
<dbReference type="PANTHER" id="PTHR30193">
    <property type="entry name" value="ABC TRANSPORTER PERMEASE PROTEIN"/>
    <property type="match status" value="1"/>
</dbReference>
<dbReference type="InterPro" id="IPR000515">
    <property type="entry name" value="MetI-like"/>
</dbReference>
<comment type="similarity">
    <text evidence="7">Belongs to the binding-protein-dependent transport system permease family.</text>
</comment>
<evidence type="ECO:0000259" key="8">
    <source>
        <dbReference type="PROSITE" id="PS50928"/>
    </source>
</evidence>
<evidence type="ECO:0000256" key="5">
    <source>
        <dbReference type="ARBA" id="ARBA00022989"/>
    </source>
</evidence>
<dbReference type="AlphaFoldDB" id="A0A540VD18"/>
<dbReference type="InParanoid" id="A0A540VD18"/>
<dbReference type="SUPFAM" id="SSF161098">
    <property type="entry name" value="MetI-like"/>
    <property type="match status" value="1"/>
</dbReference>
<dbReference type="Proteomes" id="UP000317371">
    <property type="component" value="Unassembled WGS sequence"/>
</dbReference>
<evidence type="ECO:0000256" key="2">
    <source>
        <dbReference type="ARBA" id="ARBA00022448"/>
    </source>
</evidence>
<dbReference type="EMBL" id="VIGC01000021">
    <property type="protein sequence ID" value="TQE94679.1"/>
    <property type="molecule type" value="Genomic_DNA"/>
</dbReference>
<dbReference type="OrthoDB" id="9785347at2"/>
<evidence type="ECO:0000256" key="7">
    <source>
        <dbReference type="RuleBase" id="RU363032"/>
    </source>
</evidence>
<keyword evidence="10" id="KW-1185">Reference proteome</keyword>
<accession>A0A540VD18</accession>
<comment type="subcellular location">
    <subcellularLocation>
        <location evidence="1 7">Cell membrane</location>
        <topology evidence="1 7">Multi-pass membrane protein</topology>
    </subcellularLocation>
</comment>
<name>A0A540VD18_9CHLR</name>
<keyword evidence="3" id="KW-1003">Cell membrane</keyword>
<feature type="transmembrane region" description="Helical" evidence="7">
    <location>
        <begin position="181"/>
        <end position="201"/>
    </location>
</feature>
<evidence type="ECO:0000256" key="3">
    <source>
        <dbReference type="ARBA" id="ARBA00022475"/>
    </source>
</evidence>
<feature type="transmembrane region" description="Helical" evidence="7">
    <location>
        <begin position="75"/>
        <end position="95"/>
    </location>
</feature>
<feature type="domain" description="ABC transmembrane type-1" evidence="8">
    <location>
        <begin position="143"/>
        <end position="380"/>
    </location>
</feature>
<proteinExistence type="inferred from homology"/>
<sequence>MAALSATEIRARRRRRIDWREQLTGYLFIFPAFFLVAFFGIFPIGYAFYMSLRRWRVVDRGFVGLANYEKAIGDWMGGLLFVVGLLLIIGAYYVWVLAFESQNNRGLAGKATVALILLGSGVFINLGWSRMMAAGDPAFLESLPITLYYAVGSVPVQLAIALVLAYILFQKIRGQEFFRMIFFLPYITPVIATALVFRTIFSPRPTSLANRFLEIVGIEAQRWLFEPKPVLQLIFGDTLLGWKLQGFWAGPSLALVSIILFGIWTYVGYNTVIFLAGLGNIPSTLYEAAEIDGANQWQLFRYITVPLLSPVTFYLSLVGFIGTFKAFNHIYVLQVPSAQNTVQTTSVAIFNTFFKASQFGYATAEAMLLFAIILFLTFVQTKIFGERVFYG</sequence>
<comment type="caution">
    <text evidence="9">The sequence shown here is derived from an EMBL/GenBank/DDBJ whole genome shotgun (WGS) entry which is preliminary data.</text>
</comment>
<keyword evidence="5 7" id="KW-1133">Transmembrane helix</keyword>
<evidence type="ECO:0000256" key="1">
    <source>
        <dbReference type="ARBA" id="ARBA00004651"/>
    </source>
</evidence>
<dbReference type="RefSeq" id="WP_141611071.1">
    <property type="nucleotide sequence ID" value="NZ_VIGC02000021.1"/>
</dbReference>
<keyword evidence="6 7" id="KW-0472">Membrane</keyword>